<dbReference type="GO" id="GO:0003682">
    <property type="term" value="F:chromatin binding"/>
    <property type="evidence" value="ECO:0007669"/>
    <property type="project" value="TreeGrafter"/>
</dbReference>
<feature type="region of interest" description="Disordered" evidence="8">
    <location>
        <begin position="782"/>
        <end position="850"/>
    </location>
</feature>
<evidence type="ECO:0000313" key="11">
    <source>
        <dbReference type="Proteomes" id="UP000235023"/>
    </source>
</evidence>
<dbReference type="EMBL" id="KZ559548">
    <property type="protein sequence ID" value="PLN80362.1"/>
    <property type="molecule type" value="Genomic_DNA"/>
</dbReference>
<dbReference type="InterPro" id="IPR027417">
    <property type="entry name" value="P-loop_NTPase"/>
</dbReference>
<proteinExistence type="inferred from homology"/>
<feature type="compositionally biased region" description="Polar residues" evidence="8">
    <location>
        <begin position="175"/>
        <end position="188"/>
    </location>
</feature>
<feature type="compositionally biased region" description="Polar residues" evidence="8">
    <location>
        <begin position="68"/>
        <end position="79"/>
    </location>
</feature>
<keyword evidence="6" id="KW-0539">Nucleus</keyword>
<feature type="region of interest" description="Disordered" evidence="8">
    <location>
        <begin position="1"/>
        <end position="109"/>
    </location>
</feature>
<evidence type="ECO:0000256" key="2">
    <source>
        <dbReference type="ARBA" id="ARBA00006168"/>
    </source>
</evidence>
<evidence type="ECO:0000256" key="3">
    <source>
        <dbReference type="ARBA" id="ARBA00022741"/>
    </source>
</evidence>
<dbReference type="Gene3D" id="3.40.50.300">
    <property type="entry name" value="P-loop containing nucleotide triphosphate hydrolases"/>
    <property type="match status" value="1"/>
</dbReference>
<comment type="subcellular location">
    <subcellularLocation>
        <location evidence="1">Nucleus</location>
    </subcellularLocation>
</comment>
<feature type="compositionally biased region" description="Basic and acidic residues" evidence="8">
    <location>
        <begin position="17"/>
        <end position="61"/>
    </location>
</feature>
<keyword evidence="11" id="KW-1185">Reference proteome</keyword>
<dbReference type="PANTHER" id="PTHR12172">
    <property type="entry name" value="CELL CYCLE CHECKPOINT PROTEIN RAD17"/>
    <property type="match status" value="1"/>
</dbReference>
<name>A0A2J5HSR4_9EURO</name>
<dbReference type="PANTHER" id="PTHR12172:SF0">
    <property type="entry name" value="CELL CYCLE CHECKPOINT PROTEIN RAD17"/>
    <property type="match status" value="1"/>
</dbReference>
<dbReference type="OrthoDB" id="10265971at2759"/>
<evidence type="ECO:0000256" key="7">
    <source>
        <dbReference type="ARBA" id="ARBA00023306"/>
    </source>
</evidence>
<dbReference type="GO" id="GO:0033314">
    <property type="term" value="P:mitotic DNA replication checkpoint signaling"/>
    <property type="evidence" value="ECO:0007669"/>
    <property type="project" value="TreeGrafter"/>
</dbReference>
<feature type="domain" description="Checkpoint protein RAD24-like helical bundle" evidence="9">
    <location>
        <begin position="518"/>
        <end position="625"/>
    </location>
</feature>
<dbReference type="GO" id="GO:0005634">
    <property type="term" value="C:nucleus"/>
    <property type="evidence" value="ECO:0007669"/>
    <property type="project" value="UniProtKB-SubCell"/>
</dbReference>
<dbReference type="Pfam" id="PF25812">
    <property type="entry name" value="RAD24_helical"/>
    <property type="match status" value="1"/>
</dbReference>
<sequence>MTIRPSKRQRKSNVKAADADFGERVDQESLRFPYRQDIDSQDKEKRSRRGENPQSEYERLSTKRCPPSSDSSMCTSFHTFSEPAYSKRQRSPQKVETSCRPSINTEGGDEELDVIEDDYDSFDELFTQNFMDDPVPIRKPSEVQTRSRVPHRPASFKQNRKIPPNSTKRFLITPDSVSQNSDTRTSSLESERLPWAQQYPPLNLDELAVHSKKVLAVQNWLHSSFAGNNNNRLLVLRGPAGSGKTTTVSLLSDKLEFEVVEWKNPPASEFSQRGYVSFATQFDEFLQQGNHYQELDLDEARPSSWHQSDCNTRHDSLTPANPVRKQATPRVILIEEFPTTFFREVSGLTAFRRALQQYLAMPVPLVPRHDSSGINTTPALPAIIIIVSENDLNSGYSTAESLTAHRLLGPQILNHPSTTLLDFNKVAPTFMNKALQLVLEKDARFSKREKTPGPAVLQDISKTGDIRSAIASLEFLCLKCSIGMHWTRPATKKKTRIPKDVPLTSSERDILSLITQRETSLGVFHAVGKVVYNKREDPGLTDSPKPPSPPAYMLHHDRPKTSQVSVNDLIDEAGTDVQTFISTLHENYVLSCNGPSFTDYLDGCIEALSDSDLLSVGRRGSRKPHVSNFASTNTNVGVDALRQNEISYQVAARGILFALPYPVKRQLSTRVGTVRRDPHRMFFSPALRCARSAEETQSFVDMWANKLLNRSAEPCRSRDLRSRFASYKARPDQESAVCNRGDVQNFSTTMIARYELLLDQLPYMAKICSETEQRDLKELTSFSEREPQGHASSGDSHSDSNAPPEEPLSYGVSRPPKAALSSHRNDRKDLRSEPLPDDNLILSDDDIVDD</sequence>
<keyword evidence="3" id="KW-0547">Nucleotide-binding</keyword>
<keyword evidence="7" id="KW-0131">Cell cycle</keyword>
<dbReference type="InterPro" id="IPR057927">
    <property type="entry name" value="RAD24-like_helical"/>
</dbReference>
<gene>
    <name evidence="10" type="ORF">BDW42DRAFT_113479</name>
</gene>
<reference evidence="11" key="1">
    <citation type="submission" date="2017-12" db="EMBL/GenBank/DDBJ databases">
        <authorList>
            <consortium name="DOE Joint Genome Institute"/>
            <person name="Mondo S.J."/>
            <person name="Kjaerbolling I."/>
            <person name="Vesth T.C."/>
            <person name="Frisvad J.C."/>
            <person name="Nybo J.L."/>
            <person name="Theobald S."/>
            <person name="Kuo A."/>
            <person name="Bowyer P."/>
            <person name="Matsuda Y."/>
            <person name="Lyhne E.K."/>
            <person name="Kogle M.E."/>
            <person name="Clum A."/>
            <person name="Lipzen A."/>
            <person name="Salamov A."/>
            <person name="Ngan C.Y."/>
            <person name="Daum C."/>
            <person name="Chiniquy J."/>
            <person name="Barry K."/>
            <person name="LaButti K."/>
            <person name="Haridas S."/>
            <person name="Simmons B.A."/>
            <person name="Magnuson J.K."/>
            <person name="Mortensen U.H."/>
            <person name="Larsen T.O."/>
            <person name="Grigoriev I.V."/>
            <person name="Baker S.E."/>
            <person name="Andersen M.R."/>
            <person name="Nordberg H.P."/>
            <person name="Cantor M.N."/>
            <person name="Hua S.X."/>
        </authorList>
    </citation>
    <scope>NUCLEOTIDE SEQUENCE [LARGE SCALE GENOMIC DNA]</scope>
    <source>
        <strain evidence="11">IBT 19404</strain>
    </source>
</reference>
<dbReference type="GO" id="GO:0006281">
    <property type="term" value="P:DNA repair"/>
    <property type="evidence" value="ECO:0007669"/>
    <property type="project" value="InterPro"/>
</dbReference>
<dbReference type="Pfam" id="PF03215">
    <property type="entry name" value="Rad17"/>
    <property type="match status" value="1"/>
</dbReference>
<evidence type="ECO:0000256" key="8">
    <source>
        <dbReference type="SAM" id="MobiDB-lite"/>
    </source>
</evidence>
<evidence type="ECO:0000256" key="1">
    <source>
        <dbReference type="ARBA" id="ARBA00004123"/>
    </source>
</evidence>
<dbReference type="GO" id="GO:0005524">
    <property type="term" value="F:ATP binding"/>
    <property type="evidence" value="ECO:0007669"/>
    <property type="project" value="UniProtKB-KW"/>
</dbReference>
<feature type="region of interest" description="Disordered" evidence="8">
    <location>
        <begin position="132"/>
        <end position="191"/>
    </location>
</feature>
<feature type="region of interest" description="Disordered" evidence="8">
    <location>
        <begin position="535"/>
        <end position="554"/>
    </location>
</feature>
<evidence type="ECO:0000256" key="5">
    <source>
        <dbReference type="ARBA" id="ARBA00022840"/>
    </source>
</evidence>
<feature type="compositionally biased region" description="Basic residues" evidence="8">
    <location>
        <begin position="1"/>
        <end position="13"/>
    </location>
</feature>
<dbReference type="Proteomes" id="UP000235023">
    <property type="component" value="Unassembled WGS sequence"/>
</dbReference>
<dbReference type="AlphaFoldDB" id="A0A2J5HSR4"/>
<evidence type="ECO:0000256" key="6">
    <source>
        <dbReference type="ARBA" id="ARBA00023242"/>
    </source>
</evidence>
<comment type="similarity">
    <text evidence="2">Belongs to the rad17/RAD24 family.</text>
</comment>
<evidence type="ECO:0000313" key="10">
    <source>
        <dbReference type="EMBL" id="PLN80362.1"/>
    </source>
</evidence>
<dbReference type="GO" id="GO:0003689">
    <property type="term" value="F:DNA clamp loader activity"/>
    <property type="evidence" value="ECO:0007669"/>
    <property type="project" value="TreeGrafter"/>
</dbReference>
<evidence type="ECO:0000259" key="9">
    <source>
        <dbReference type="Pfam" id="PF25812"/>
    </source>
</evidence>
<keyword evidence="4" id="KW-0227">DNA damage</keyword>
<feature type="compositionally biased region" description="Polar residues" evidence="8">
    <location>
        <begin position="92"/>
        <end position="105"/>
    </location>
</feature>
<feature type="compositionally biased region" description="Low complexity" evidence="8">
    <location>
        <begin position="789"/>
        <end position="802"/>
    </location>
</feature>
<dbReference type="InterPro" id="IPR004582">
    <property type="entry name" value="Checkpoint_prot_Rad17_Rad24"/>
</dbReference>
<dbReference type="GO" id="GO:0000077">
    <property type="term" value="P:DNA damage checkpoint signaling"/>
    <property type="evidence" value="ECO:0007669"/>
    <property type="project" value="TreeGrafter"/>
</dbReference>
<feature type="compositionally biased region" description="Basic and acidic residues" evidence="8">
    <location>
        <begin position="823"/>
        <end position="834"/>
    </location>
</feature>
<protein>
    <recommendedName>
        <fullName evidence="9">Checkpoint protein RAD24-like helical bundle domain-containing protein</fullName>
    </recommendedName>
</protein>
<organism evidence="10 11">
    <name type="scientific">Aspergillus taichungensis</name>
    <dbReference type="NCBI Taxonomy" id="482145"/>
    <lineage>
        <taxon>Eukaryota</taxon>
        <taxon>Fungi</taxon>
        <taxon>Dikarya</taxon>
        <taxon>Ascomycota</taxon>
        <taxon>Pezizomycotina</taxon>
        <taxon>Eurotiomycetes</taxon>
        <taxon>Eurotiomycetidae</taxon>
        <taxon>Eurotiales</taxon>
        <taxon>Aspergillaceae</taxon>
        <taxon>Aspergillus</taxon>
        <taxon>Aspergillus subgen. Circumdati</taxon>
    </lineage>
</organism>
<accession>A0A2J5HSR4</accession>
<dbReference type="SUPFAM" id="SSF52540">
    <property type="entry name" value="P-loop containing nucleoside triphosphate hydrolases"/>
    <property type="match status" value="1"/>
</dbReference>
<evidence type="ECO:0000256" key="4">
    <source>
        <dbReference type="ARBA" id="ARBA00022763"/>
    </source>
</evidence>
<keyword evidence="5" id="KW-0067">ATP-binding</keyword>